<dbReference type="Pfam" id="PF13450">
    <property type="entry name" value="NAD_binding_8"/>
    <property type="match status" value="1"/>
</dbReference>
<keyword evidence="1" id="KW-0732">Signal</keyword>
<keyword evidence="3" id="KW-1185">Reference proteome</keyword>
<sequence>MRATSRAAVVAVAVVRVAAAITAASASESPEPLHCKVSIVGGGIGGAYTAWRLAVDARVVRPADVCLFEASTRFGGRIYTVQDVPGYPGFATDIGAYRFHRTEHPLTRSLVEDALKMETACYTDPTLALPMSVAECPKDNALWTTTRTKSFVGNLDTLDAWALPAWTPAVPFQFSDAEKWGTTAARKERRTLPSVFAGPNSMLPELATRWAALTDANTTYEKAMAVADETLAALAVGKYKGVPYAEVSVIQMARDAGMSAEELAMEVGTSFGGPQMFNMNVLGLTTELVRSLATHHMALPARGPAKAMVVPVAGDGAARKRSGMASIVTKMLEAAEAAGVRVYTGHRAISVRRVGECDEYDPDESVPGKPLAIEFENGAKAITHRLFLNVGKTDLLALGAASEPIKSASADVRRRVEGQQVIGGSKMYCYWPRAWWLTDLGFSRGNGRGDAPAVHNTRYHDGPVRCADPNDYATCKGGLLVSYEFGDPTGVASGLYAANHADAPYTPLSPTDAKTVMVKASLSPRHALAWKAVVDGIRASHGPLYGRKNATGPIPEPDVCVGGSWYDVSMHWPRPVPRLSATPSARLFSKPVRDLHLHLVNEAWGEMVGWAEGSLLMAERALGVHMRVARPSWLDAPFYKAVITNFNAGTAAPRRR</sequence>
<evidence type="ECO:0008006" key="4">
    <source>
        <dbReference type="Google" id="ProtNLM"/>
    </source>
</evidence>
<dbReference type="EMBL" id="KV918802">
    <property type="protein sequence ID" value="OSX78913.1"/>
    <property type="molecule type" value="Genomic_DNA"/>
</dbReference>
<feature type="signal peptide" evidence="1">
    <location>
        <begin position="1"/>
        <end position="19"/>
    </location>
</feature>
<dbReference type="InterPro" id="IPR036188">
    <property type="entry name" value="FAD/NAD-bd_sf"/>
</dbReference>
<evidence type="ECO:0000256" key="1">
    <source>
        <dbReference type="SAM" id="SignalP"/>
    </source>
</evidence>
<evidence type="ECO:0000313" key="2">
    <source>
        <dbReference type="EMBL" id="OSX78913.1"/>
    </source>
</evidence>
<organism evidence="2 3">
    <name type="scientific">Porphyra umbilicalis</name>
    <name type="common">Purple laver</name>
    <name type="synonym">Red alga</name>
    <dbReference type="NCBI Taxonomy" id="2786"/>
    <lineage>
        <taxon>Eukaryota</taxon>
        <taxon>Rhodophyta</taxon>
        <taxon>Bangiophyceae</taxon>
        <taxon>Bangiales</taxon>
        <taxon>Bangiaceae</taxon>
        <taxon>Porphyra</taxon>
    </lineage>
</organism>
<name>A0A1X6PE48_PORUM</name>
<dbReference type="OrthoDB" id="3076at2759"/>
<evidence type="ECO:0000313" key="3">
    <source>
        <dbReference type="Proteomes" id="UP000218209"/>
    </source>
</evidence>
<protein>
    <recommendedName>
        <fullName evidence="4">Amine oxidase domain-containing protein</fullName>
    </recommendedName>
</protein>
<dbReference type="SUPFAM" id="SSF51905">
    <property type="entry name" value="FAD/NAD(P)-binding domain"/>
    <property type="match status" value="1"/>
</dbReference>
<proteinExistence type="predicted"/>
<accession>A0A1X6PE48</accession>
<dbReference type="Gene3D" id="3.50.50.60">
    <property type="entry name" value="FAD/NAD(P)-binding domain"/>
    <property type="match status" value="1"/>
</dbReference>
<dbReference type="Proteomes" id="UP000218209">
    <property type="component" value="Unassembled WGS sequence"/>
</dbReference>
<gene>
    <name evidence="2" type="ORF">BU14_0095s0029</name>
</gene>
<dbReference type="AlphaFoldDB" id="A0A1X6PE48"/>
<reference evidence="2 3" key="1">
    <citation type="submission" date="2017-03" db="EMBL/GenBank/DDBJ databases">
        <title>WGS assembly of Porphyra umbilicalis.</title>
        <authorList>
            <person name="Brawley S.H."/>
            <person name="Blouin N.A."/>
            <person name="Ficko-Blean E."/>
            <person name="Wheeler G.L."/>
            <person name="Lohr M."/>
            <person name="Goodson H.V."/>
            <person name="Jenkins J.W."/>
            <person name="Blaby-Haas C.E."/>
            <person name="Helliwell K.E."/>
            <person name="Chan C."/>
            <person name="Marriage T."/>
            <person name="Bhattacharya D."/>
            <person name="Klein A.S."/>
            <person name="Badis Y."/>
            <person name="Brodie J."/>
            <person name="Cao Y."/>
            <person name="Collen J."/>
            <person name="Dittami S.M."/>
            <person name="Gachon C.M."/>
            <person name="Green B.R."/>
            <person name="Karpowicz S."/>
            <person name="Kim J.W."/>
            <person name="Kudahl U."/>
            <person name="Lin S."/>
            <person name="Michel G."/>
            <person name="Mittag M."/>
            <person name="Olson B.J."/>
            <person name="Pangilinan J."/>
            <person name="Peng Y."/>
            <person name="Qiu H."/>
            <person name="Shu S."/>
            <person name="Singer J.T."/>
            <person name="Smith A.G."/>
            <person name="Sprecher B.N."/>
            <person name="Wagner V."/>
            <person name="Wang W."/>
            <person name="Wang Z.-Y."/>
            <person name="Yan J."/>
            <person name="Yarish C."/>
            <person name="Zoeuner-Riek S."/>
            <person name="Zhuang Y."/>
            <person name="Zou Y."/>
            <person name="Lindquist E.A."/>
            <person name="Grimwood J."/>
            <person name="Barry K."/>
            <person name="Rokhsar D.S."/>
            <person name="Schmutz J."/>
            <person name="Stiller J.W."/>
            <person name="Grossman A.R."/>
            <person name="Prochnik S.E."/>
        </authorList>
    </citation>
    <scope>NUCLEOTIDE SEQUENCE [LARGE SCALE GENOMIC DNA]</scope>
    <source>
        <strain evidence="2">4086291</strain>
    </source>
</reference>
<feature type="chain" id="PRO_5013118175" description="Amine oxidase domain-containing protein" evidence="1">
    <location>
        <begin position="20"/>
        <end position="656"/>
    </location>
</feature>